<dbReference type="InterPro" id="IPR029010">
    <property type="entry name" value="ThuA-like"/>
</dbReference>
<dbReference type="EMBL" id="MPGH01000076">
    <property type="protein sequence ID" value="OLN89652.1"/>
    <property type="molecule type" value="Genomic_DNA"/>
</dbReference>
<dbReference type="Pfam" id="PF06283">
    <property type="entry name" value="ThuA"/>
    <property type="match status" value="1"/>
</dbReference>
<keyword evidence="3" id="KW-1185">Reference proteome</keyword>
<dbReference type="Gene3D" id="3.40.50.880">
    <property type="match status" value="1"/>
</dbReference>
<gene>
    <name evidence="2" type="ORF">CCHL11_10045</name>
</gene>
<dbReference type="InterPro" id="IPR029062">
    <property type="entry name" value="Class_I_gatase-like"/>
</dbReference>
<proteinExistence type="predicted"/>
<dbReference type="Proteomes" id="UP000186583">
    <property type="component" value="Unassembled WGS sequence"/>
</dbReference>
<comment type="caution">
    <text evidence="2">The sequence shown here is derived from an EMBL/GenBank/DDBJ whole genome shotgun (WGS) entry which is preliminary data.</text>
</comment>
<reference evidence="2 3" key="1">
    <citation type="submission" date="2016-11" db="EMBL/GenBank/DDBJ databases">
        <title>Draft Genome Assembly of Colletotrichum chlorophyti a pathogen of herbaceous plants.</title>
        <authorList>
            <person name="Gan P."/>
            <person name="Narusaka M."/>
            <person name="Tsushima A."/>
            <person name="Narusaka Y."/>
            <person name="Takano Y."/>
            <person name="Shirasu K."/>
        </authorList>
    </citation>
    <scope>NUCLEOTIDE SEQUENCE [LARGE SCALE GENOMIC DNA]</scope>
    <source>
        <strain evidence="2 3">NTL11</strain>
    </source>
</reference>
<evidence type="ECO:0000259" key="1">
    <source>
        <dbReference type="Pfam" id="PF06283"/>
    </source>
</evidence>
<protein>
    <recommendedName>
        <fullName evidence="1">ThuA-like domain-containing protein</fullName>
    </recommendedName>
</protein>
<name>A0A1Q8RWZ4_9PEZI</name>
<evidence type="ECO:0000313" key="2">
    <source>
        <dbReference type="EMBL" id="OLN89652.1"/>
    </source>
</evidence>
<evidence type="ECO:0000313" key="3">
    <source>
        <dbReference type="Proteomes" id="UP000186583"/>
    </source>
</evidence>
<feature type="domain" description="ThuA-like" evidence="1">
    <location>
        <begin position="13"/>
        <end position="236"/>
    </location>
</feature>
<dbReference type="SUPFAM" id="SSF52317">
    <property type="entry name" value="Class I glutamine amidotransferase-like"/>
    <property type="match status" value="1"/>
</dbReference>
<accession>A0A1Q8RWZ4</accession>
<dbReference type="AlphaFoldDB" id="A0A1Q8RWZ4"/>
<dbReference type="PANTHER" id="PTHR40469">
    <property type="entry name" value="SECRETED GLYCOSYL HYDROLASE"/>
    <property type="match status" value="1"/>
</dbReference>
<sequence length="249" mass="27327">MPTKATSRETPFRILAFSKTTGYRHDCIPTAVSALRALGSRTGLFIVDATEDAEAAITSDSLAQYATVVFLHCTGTFLTEEQISALKGHVQGGGGFVGVHAAASGLKEDEWYGKLVGTHFDFHPPPEEGCCVVEDPGHFIMKSAGDTPQIDNDKKKRWVDEWYNFTSHPRGNDNLHILVRGDPSSFQGGVMGDDHPLVWCQEFDGGRSFYTALGHFDDAYNNDWYMDQLLKAILWTAGAEETSMTVSSV</sequence>
<organism evidence="2 3">
    <name type="scientific">Colletotrichum chlorophyti</name>
    <dbReference type="NCBI Taxonomy" id="708187"/>
    <lineage>
        <taxon>Eukaryota</taxon>
        <taxon>Fungi</taxon>
        <taxon>Dikarya</taxon>
        <taxon>Ascomycota</taxon>
        <taxon>Pezizomycotina</taxon>
        <taxon>Sordariomycetes</taxon>
        <taxon>Hypocreomycetidae</taxon>
        <taxon>Glomerellales</taxon>
        <taxon>Glomerellaceae</taxon>
        <taxon>Colletotrichum</taxon>
    </lineage>
</organism>
<dbReference type="PANTHER" id="PTHR40469:SF2">
    <property type="entry name" value="GALACTOSE-BINDING DOMAIN-LIKE SUPERFAMILY PROTEIN"/>
    <property type="match status" value="1"/>
</dbReference>
<dbReference type="OrthoDB" id="3482285at2759"/>